<accession>A0ABV8RME0</accession>
<evidence type="ECO:0000259" key="1">
    <source>
        <dbReference type="Pfam" id="PF00501"/>
    </source>
</evidence>
<reference evidence="4" key="1">
    <citation type="journal article" date="2019" name="Int. J. Syst. Evol. Microbiol.">
        <title>The Global Catalogue of Microorganisms (GCM) 10K type strain sequencing project: providing services to taxonomists for standard genome sequencing and annotation.</title>
        <authorList>
            <consortium name="The Broad Institute Genomics Platform"/>
            <consortium name="The Broad Institute Genome Sequencing Center for Infectious Disease"/>
            <person name="Wu L."/>
            <person name="Ma J."/>
        </authorList>
    </citation>
    <scope>NUCLEOTIDE SEQUENCE [LARGE SCALE GENOMIC DNA]</scope>
    <source>
        <strain evidence="4">CGMCC 1.12989</strain>
    </source>
</reference>
<dbReference type="PROSITE" id="PS00455">
    <property type="entry name" value="AMP_BINDING"/>
    <property type="match status" value="1"/>
</dbReference>
<protein>
    <submittedName>
        <fullName evidence="3">Class I adenylate-forming enzyme family protein</fullName>
    </submittedName>
</protein>
<dbReference type="EMBL" id="JBHSDR010000001">
    <property type="protein sequence ID" value="MFC4293441.1"/>
    <property type="molecule type" value="Genomic_DNA"/>
</dbReference>
<evidence type="ECO:0000259" key="2">
    <source>
        <dbReference type="Pfam" id="PF13193"/>
    </source>
</evidence>
<keyword evidence="4" id="KW-1185">Reference proteome</keyword>
<dbReference type="Pfam" id="PF00501">
    <property type="entry name" value="AMP-binding"/>
    <property type="match status" value="1"/>
</dbReference>
<dbReference type="Gene3D" id="3.30.300.30">
    <property type="match status" value="1"/>
</dbReference>
<dbReference type="SUPFAM" id="SSF56801">
    <property type="entry name" value="Acetyl-CoA synthetase-like"/>
    <property type="match status" value="1"/>
</dbReference>
<dbReference type="InterPro" id="IPR042099">
    <property type="entry name" value="ANL_N_sf"/>
</dbReference>
<evidence type="ECO:0000313" key="4">
    <source>
        <dbReference type="Proteomes" id="UP001595828"/>
    </source>
</evidence>
<name>A0ABV8RME0_9SPHN</name>
<dbReference type="Pfam" id="PF13193">
    <property type="entry name" value="AMP-binding_C"/>
    <property type="match status" value="1"/>
</dbReference>
<dbReference type="InterPro" id="IPR050237">
    <property type="entry name" value="ATP-dep_AMP-bd_enzyme"/>
</dbReference>
<gene>
    <name evidence="3" type="ORF">ACFO0A_00030</name>
</gene>
<dbReference type="PANTHER" id="PTHR43767:SF7">
    <property type="entry name" value="MEDIUM_LONG-CHAIN-FATTY-ACID--COA LIGASE FADD8"/>
    <property type="match status" value="1"/>
</dbReference>
<dbReference type="InterPro" id="IPR000873">
    <property type="entry name" value="AMP-dep_synth/lig_dom"/>
</dbReference>
<dbReference type="InterPro" id="IPR045851">
    <property type="entry name" value="AMP-bd_C_sf"/>
</dbReference>
<dbReference type="PANTHER" id="PTHR43767">
    <property type="entry name" value="LONG-CHAIN-FATTY-ACID--COA LIGASE"/>
    <property type="match status" value="1"/>
</dbReference>
<dbReference type="RefSeq" id="WP_379536938.1">
    <property type="nucleotide sequence ID" value="NZ_JBHSDR010000001.1"/>
</dbReference>
<sequence>MRFIEFFDQGVALNPDRACLVDDQGVLSFSDVQEVSHRIARRMLECGIGSQCKVAVISQNCSRAFECVLGTLRLGAVWVPVNIRNAIEDTIFILDSLDVEVLFLSPAYLDLLSPLRAECPKIKTYICMTSTDARNVASLDHWLTGPYEPVPPEVRSVDTLAVILGSGGTSGRSKGVMHSDLTWEALIANMRIAMPPKKSPVHLLVAPMTHGAGVVGLCLLPQGATQVIMPKFDARSVLENIEKHRVTHIFLPPTAIYMLLADPAIGKFDYSSLQYFIYAGAPMSVEKLKKAIEIFGPVMAQTFGQAEAPMICTYLSPEDHMEALSSRPERLLSCGRSSYLTPTEILNSEGGICPAGETGEIAVRGSLVMQGYYNNREATAEVTSADGWHLTGDVGRKDVDGFVYIVDRKRDMIISGGFNVYPSEIEQVIWSHPAVQDCAVLGVPDEKWGEAVKAIVELKPGAGATGAEILQLCKTRLGGVKCPKTIDFLEKLPRTANGKVSKRDLRQTYWVGHERAI</sequence>
<feature type="domain" description="AMP-dependent synthetase/ligase" evidence="1">
    <location>
        <begin position="8"/>
        <end position="373"/>
    </location>
</feature>
<proteinExistence type="predicted"/>
<feature type="domain" description="AMP-binding enzyme C-terminal" evidence="2">
    <location>
        <begin position="424"/>
        <end position="499"/>
    </location>
</feature>
<dbReference type="InterPro" id="IPR025110">
    <property type="entry name" value="AMP-bd_C"/>
</dbReference>
<dbReference type="InterPro" id="IPR020845">
    <property type="entry name" value="AMP-binding_CS"/>
</dbReference>
<organism evidence="3 4">
    <name type="scientific">Novosphingobium tardum</name>
    <dbReference type="NCBI Taxonomy" id="1538021"/>
    <lineage>
        <taxon>Bacteria</taxon>
        <taxon>Pseudomonadati</taxon>
        <taxon>Pseudomonadota</taxon>
        <taxon>Alphaproteobacteria</taxon>
        <taxon>Sphingomonadales</taxon>
        <taxon>Sphingomonadaceae</taxon>
        <taxon>Novosphingobium</taxon>
    </lineage>
</organism>
<dbReference type="Proteomes" id="UP001595828">
    <property type="component" value="Unassembled WGS sequence"/>
</dbReference>
<evidence type="ECO:0000313" key="3">
    <source>
        <dbReference type="EMBL" id="MFC4293441.1"/>
    </source>
</evidence>
<comment type="caution">
    <text evidence="3">The sequence shown here is derived from an EMBL/GenBank/DDBJ whole genome shotgun (WGS) entry which is preliminary data.</text>
</comment>
<dbReference type="Gene3D" id="3.40.50.12780">
    <property type="entry name" value="N-terminal domain of ligase-like"/>
    <property type="match status" value="1"/>
</dbReference>